<feature type="domain" description="Ig-like" evidence="10">
    <location>
        <begin position="394"/>
        <end position="482"/>
    </location>
</feature>
<keyword evidence="8" id="KW-1015">Disulfide bond</keyword>
<evidence type="ECO:0000313" key="11">
    <source>
        <dbReference type="Proteomes" id="UP000492821"/>
    </source>
</evidence>
<dbReference type="GO" id="GO:0007156">
    <property type="term" value="P:homophilic cell adhesion via plasma membrane adhesion molecules"/>
    <property type="evidence" value="ECO:0007669"/>
    <property type="project" value="TreeGrafter"/>
</dbReference>
<feature type="domain" description="Ig-like" evidence="10">
    <location>
        <begin position="118"/>
        <end position="207"/>
    </location>
</feature>
<keyword evidence="5" id="KW-0130">Cell adhesion</keyword>
<feature type="domain" description="Ig-like" evidence="10">
    <location>
        <begin position="485"/>
        <end position="572"/>
    </location>
</feature>
<feature type="domain" description="Ig-like" evidence="10">
    <location>
        <begin position="577"/>
        <end position="665"/>
    </location>
</feature>
<evidence type="ECO:0000256" key="8">
    <source>
        <dbReference type="ARBA" id="ARBA00023157"/>
    </source>
</evidence>
<sequence>MYVCRATNNYGTQDRSTQVFVVGLEAPVLGTLPPEMQVLEDSDVRIECIVVMGIPAPERIWLKDGKPVREDMRIFFDGDGSIVIKSATPEDEGAYTCQARNVVGSASQMTRVSMISRPRIPESAQLRAELGVTPGESLDVPCPVVGNPAPKIVWLLNGHLIDPNHDEYEITPESTLRIKNANRMHTGTFTCKAVNAAGEASIDTRVSVLTPPAIAPGQTSFNHVQGDSIVLPCEVDGEPAPEITWTLNGAPAPGEIDSSGSLIIDNITEEHKGEYRCIARNSVGTDESAANVTVHTAPIIDGSDVPKTLVVKVNDTAILPCPARATPPPLRTWMYEGERIELPPEAAHIVEVRDDGALVLKAAQLEHEGIYECHVSNLAGEDSVIYQLRVQDPPKIISDVPGSFDIVLGLRLDIPCRAIGTPRPVVSWQKDGFEIINNPDAEVDPSGTLHIAASTLASEGQYRCVARNPAGEDARTTNVLVREAPMRTPSQTDEYTHIEGETAKLKCDVKATPAPVYRWFIGDTEITADTPRHALFPDGTLEVTQVGKADNVVYRCQAENSAGQVDIPIRLAVITAPEITDPDMIEYESVKENDPFSLYCPVTSHPLPQINWEMNARPLVADDNVVFSDDKRRLRVLKSKVSDAGVYKCLARNPAGEAAKTFQVEVLVPPQKNDSLHGTKITVFEHQPVTMGCPVSGIPTPTIEWYVNMVVLKAGETKNGVTVSEDGETITIPNALVEHQGTFTCVATSKAGSLPVDIELTVLGESFLE</sequence>
<name>A0A7E4ZRG5_PANRE</name>
<feature type="domain" description="Ig-like" evidence="10">
    <location>
        <begin position="670"/>
        <end position="761"/>
    </location>
</feature>
<comment type="subcellular location">
    <subcellularLocation>
        <location evidence="1">Membrane</location>
        <topology evidence="1">Single-pass membrane protein</topology>
    </subcellularLocation>
</comment>
<dbReference type="InterPro" id="IPR007110">
    <property type="entry name" value="Ig-like_dom"/>
</dbReference>
<dbReference type="PROSITE" id="PS50835">
    <property type="entry name" value="IG_LIKE"/>
    <property type="match status" value="8"/>
</dbReference>
<evidence type="ECO:0000256" key="5">
    <source>
        <dbReference type="ARBA" id="ARBA00022889"/>
    </source>
</evidence>
<feature type="domain" description="Ig-like" evidence="10">
    <location>
        <begin position="298"/>
        <end position="391"/>
    </location>
</feature>
<keyword evidence="2" id="KW-0812">Transmembrane</keyword>
<dbReference type="CDD" id="cd00096">
    <property type="entry name" value="Ig"/>
    <property type="match status" value="4"/>
</dbReference>
<dbReference type="PANTHER" id="PTHR45080">
    <property type="entry name" value="CONTACTIN 5"/>
    <property type="match status" value="1"/>
</dbReference>
<keyword evidence="3" id="KW-0732">Signal</keyword>
<dbReference type="SMART" id="SM00409">
    <property type="entry name" value="IG"/>
    <property type="match status" value="8"/>
</dbReference>
<dbReference type="Pfam" id="PF13927">
    <property type="entry name" value="Ig_3"/>
    <property type="match status" value="1"/>
</dbReference>
<proteinExistence type="predicted"/>
<evidence type="ECO:0000256" key="7">
    <source>
        <dbReference type="ARBA" id="ARBA00023136"/>
    </source>
</evidence>
<dbReference type="FunFam" id="2.60.40.10:FF:000503">
    <property type="entry name" value="Hemicentin 1"/>
    <property type="match status" value="1"/>
</dbReference>
<organism evidence="11 12">
    <name type="scientific">Panagrellus redivivus</name>
    <name type="common">Microworm</name>
    <dbReference type="NCBI Taxonomy" id="6233"/>
    <lineage>
        <taxon>Eukaryota</taxon>
        <taxon>Metazoa</taxon>
        <taxon>Ecdysozoa</taxon>
        <taxon>Nematoda</taxon>
        <taxon>Chromadorea</taxon>
        <taxon>Rhabditida</taxon>
        <taxon>Tylenchina</taxon>
        <taxon>Panagrolaimomorpha</taxon>
        <taxon>Panagrolaimoidea</taxon>
        <taxon>Panagrolaimidae</taxon>
        <taxon>Panagrellus</taxon>
    </lineage>
</organism>
<protein>
    <submittedName>
        <fullName evidence="12">Immunoglobulin I-set domain protein</fullName>
    </submittedName>
</protein>
<dbReference type="InterPro" id="IPR013098">
    <property type="entry name" value="Ig_I-set"/>
</dbReference>
<dbReference type="InterPro" id="IPR013783">
    <property type="entry name" value="Ig-like_fold"/>
</dbReference>
<keyword evidence="9" id="KW-0393">Immunoglobulin domain</keyword>
<dbReference type="InterPro" id="IPR003598">
    <property type="entry name" value="Ig_sub2"/>
</dbReference>
<dbReference type="GO" id="GO:0005886">
    <property type="term" value="C:plasma membrane"/>
    <property type="evidence" value="ECO:0007669"/>
    <property type="project" value="TreeGrafter"/>
</dbReference>
<dbReference type="InterPro" id="IPR036179">
    <property type="entry name" value="Ig-like_dom_sf"/>
</dbReference>
<accession>A0A7E4ZRG5</accession>
<evidence type="ECO:0000256" key="6">
    <source>
        <dbReference type="ARBA" id="ARBA00022989"/>
    </source>
</evidence>
<keyword evidence="7" id="KW-0472">Membrane</keyword>
<dbReference type="SUPFAM" id="SSF48726">
    <property type="entry name" value="Immunoglobulin"/>
    <property type="match status" value="8"/>
</dbReference>
<dbReference type="AlphaFoldDB" id="A0A7E4ZRG5"/>
<keyword evidence="11" id="KW-1185">Reference proteome</keyword>
<dbReference type="InterPro" id="IPR050958">
    <property type="entry name" value="Cell_Adh-Cytoskel_Orgn"/>
</dbReference>
<dbReference type="WBParaSite" id="Pan_g12689.t1">
    <property type="protein sequence ID" value="Pan_g12689.t1"/>
    <property type="gene ID" value="Pan_g12689"/>
</dbReference>
<reference evidence="11" key="1">
    <citation type="journal article" date="2013" name="Genetics">
        <title>The draft genome and transcriptome of Panagrellus redivivus are shaped by the harsh demands of a free-living lifestyle.</title>
        <authorList>
            <person name="Srinivasan J."/>
            <person name="Dillman A.R."/>
            <person name="Macchietto M.G."/>
            <person name="Heikkinen L."/>
            <person name="Lakso M."/>
            <person name="Fracchia K.M."/>
            <person name="Antoshechkin I."/>
            <person name="Mortazavi A."/>
            <person name="Wong G."/>
            <person name="Sternberg P.W."/>
        </authorList>
    </citation>
    <scope>NUCLEOTIDE SEQUENCE [LARGE SCALE GENOMIC DNA]</scope>
    <source>
        <strain evidence="11">MT8872</strain>
    </source>
</reference>
<dbReference type="Gene3D" id="2.60.40.10">
    <property type="entry name" value="Immunoglobulins"/>
    <property type="match status" value="8"/>
</dbReference>
<evidence type="ECO:0000259" key="10">
    <source>
        <dbReference type="PROSITE" id="PS50835"/>
    </source>
</evidence>
<dbReference type="Proteomes" id="UP000492821">
    <property type="component" value="Unassembled WGS sequence"/>
</dbReference>
<dbReference type="FunFam" id="2.60.40.10:FF:000017">
    <property type="entry name" value="Down syndrome cell adhesion molecule b"/>
    <property type="match status" value="1"/>
</dbReference>
<evidence type="ECO:0000256" key="3">
    <source>
        <dbReference type="ARBA" id="ARBA00022729"/>
    </source>
</evidence>
<evidence type="ECO:0000256" key="1">
    <source>
        <dbReference type="ARBA" id="ARBA00004167"/>
    </source>
</evidence>
<reference evidence="12" key="2">
    <citation type="submission" date="2020-10" db="UniProtKB">
        <authorList>
            <consortium name="WormBaseParasite"/>
        </authorList>
    </citation>
    <scope>IDENTIFICATION</scope>
</reference>
<dbReference type="PANTHER" id="PTHR45080:SF8">
    <property type="entry name" value="IG-LIKE DOMAIN-CONTAINING PROTEIN"/>
    <property type="match status" value="1"/>
</dbReference>
<dbReference type="InterPro" id="IPR003599">
    <property type="entry name" value="Ig_sub"/>
</dbReference>
<keyword evidence="4" id="KW-0677">Repeat</keyword>
<evidence type="ECO:0000256" key="9">
    <source>
        <dbReference type="ARBA" id="ARBA00023319"/>
    </source>
</evidence>
<keyword evidence="6" id="KW-1133">Transmembrane helix</keyword>
<dbReference type="Pfam" id="PF07679">
    <property type="entry name" value="I-set"/>
    <property type="match status" value="7"/>
</dbReference>
<feature type="domain" description="Ig-like" evidence="10">
    <location>
        <begin position="27"/>
        <end position="113"/>
    </location>
</feature>
<dbReference type="FunFam" id="2.60.40.10:FF:000032">
    <property type="entry name" value="palladin isoform X1"/>
    <property type="match status" value="2"/>
</dbReference>
<evidence type="ECO:0000256" key="4">
    <source>
        <dbReference type="ARBA" id="ARBA00022737"/>
    </source>
</evidence>
<evidence type="ECO:0000256" key="2">
    <source>
        <dbReference type="ARBA" id="ARBA00022692"/>
    </source>
</evidence>
<feature type="domain" description="Ig-like" evidence="10">
    <location>
        <begin position="212"/>
        <end position="293"/>
    </location>
</feature>
<evidence type="ECO:0000313" key="12">
    <source>
        <dbReference type="WBParaSite" id="Pan_g12689.t1"/>
    </source>
</evidence>
<dbReference type="SMART" id="SM00408">
    <property type="entry name" value="IGc2"/>
    <property type="match status" value="8"/>
</dbReference>